<sequence length="236" mass="25451">MVVNLVDDPSFLEEKFKSRSFSDSLSGASISLEFLDLKISTCHGFPSLWISDEEMRALAVPFEFALILYGLGSLFDPPLHTDNVTSNGLRPSISCVLVELDVTKRYYEHVWVGSESLGFLQRVELEEFPAYCAHCKVLGHSKVDCHILNPSLANNHVPNVADLDKDVGDNIVSPAVPTVSGEVPLMEVGLSEKLLSQPSGVLVSLVADVDIGTTSPIVENLAPLSAGAVAVEPSFL</sequence>
<keyword evidence="2" id="KW-1185">Reference proteome</keyword>
<protein>
    <recommendedName>
        <fullName evidence="3">DUF4283 domain-containing protein</fullName>
    </recommendedName>
</protein>
<evidence type="ECO:0000313" key="1">
    <source>
        <dbReference type="EMBL" id="KAL0920740.1"/>
    </source>
</evidence>
<dbReference type="InterPro" id="IPR040256">
    <property type="entry name" value="At4g02000-like"/>
</dbReference>
<dbReference type="PANTHER" id="PTHR31286">
    <property type="entry name" value="GLYCINE-RICH CELL WALL STRUCTURAL PROTEIN 1.8-LIKE"/>
    <property type="match status" value="1"/>
</dbReference>
<accession>A0ABD0V6Q6</accession>
<gene>
    <name evidence="1" type="ORF">M5K25_009903</name>
</gene>
<dbReference type="PANTHER" id="PTHR31286:SF165">
    <property type="entry name" value="DUF4283 DOMAIN-CONTAINING PROTEIN"/>
    <property type="match status" value="1"/>
</dbReference>
<name>A0ABD0V6Q6_DENTH</name>
<dbReference type="AlphaFoldDB" id="A0ABD0V6Q6"/>
<organism evidence="1 2">
    <name type="scientific">Dendrobium thyrsiflorum</name>
    <name type="common">Pinecone-like raceme dendrobium</name>
    <name type="synonym">Orchid</name>
    <dbReference type="NCBI Taxonomy" id="117978"/>
    <lineage>
        <taxon>Eukaryota</taxon>
        <taxon>Viridiplantae</taxon>
        <taxon>Streptophyta</taxon>
        <taxon>Embryophyta</taxon>
        <taxon>Tracheophyta</taxon>
        <taxon>Spermatophyta</taxon>
        <taxon>Magnoliopsida</taxon>
        <taxon>Liliopsida</taxon>
        <taxon>Asparagales</taxon>
        <taxon>Orchidaceae</taxon>
        <taxon>Epidendroideae</taxon>
        <taxon>Malaxideae</taxon>
        <taxon>Dendrobiinae</taxon>
        <taxon>Dendrobium</taxon>
    </lineage>
</organism>
<evidence type="ECO:0000313" key="2">
    <source>
        <dbReference type="Proteomes" id="UP001552299"/>
    </source>
</evidence>
<reference evidence="1 2" key="1">
    <citation type="journal article" date="2024" name="Plant Biotechnol. J.">
        <title>Dendrobium thyrsiflorum genome and its molecular insights into genes involved in important horticultural traits.</title>
        <authorList>
            <person name="Chen B."/>
            <person name="Wang J.Y."/>
            <person name="Zheng P.J."/>
            <person name="Li K.L."/>
            <person name="Liang Y.M."/>
            <person name="Chen X.F."/>
            <person name="Zhang C."/>
            <person name="Zhao X."/>
            <person name="He X."/>
            <person name="Zhang G.Q."/>
            <person name="Liu Z.J."/>
            <person name="Xu Q."/>
        </authorList>
    </citation>
    <scope>NUCLEOTIDE SEQUENCE [LARGE SCALE GENOMIC DNA]</scope>
    <source>
        <strain evidence="1">GZMU011</strain>
    </source>
</reference>
<proteinExistence type="predicted"/>
<dbReference type="EMBL" id="JANQDX010000008">
    <property type="protein sequence ID" value="KAL0920740.1"/>
    <property type="molecule type" value="Genomic_DNA"/>
</dbReference>
<dbReference type="Proteomes" id="UP001552299">
    <property type="component" value="Unassembled WGS sequence"/>
</dbReference>
<comment type="caution">
    <text evidence="1">The sequence shown here is derived from an EMBL/GenBank/DDBJ whole genome shotgun (WGS) entry which is preliminary data.</text>
</comment>
<evidence type="ECO:0008006" key="3">
    <source>
        <dbReference type="Google" id="ProtNLM"/>
    </source>
</evidence>